<dbReference type="Proteomes" id="UP000831684">
    <property type="component" value="Chromosome"/>
</dbReference>
<dbReference type="AlphaFoldDB" id="A0A9E7D5N8"/>
<evidence type="ECO:0000259" key="12">
    <source>
        <dbReference type="PROSITE" id="PS50035"/>
    </source>
</evidence>
<dbReference type="SMART" id="SM00155">
    <property type="entry name" value="PLDc"/>
    <property type="match status" value="2"/>
</dbReference>
<keyword evidence="6" id="KW-0964">Secreted</keyword>
<evidence type="ECO:0000256" key="7">
    <source>
        <dbReference type="ARBA" id="ARBA00022692"/>
    </source>
</evidence>
<dbReference type="GO" id="GO:0008808">
    <property type="term" value="F:cardiolipin synthase activity"/>
    <property type="evidence" value="ECO:0007669"/>
    <property type="project" value="TreeGrafter"/>
</dbReference>
<keyword evidence="8 11" id="KW-1133">Transmembrane helix</keyword>
<dbReference type="Gene3D" id="3.30.870.10">
    <property type="entry name" value="Endonuclease Chain A"/>
    <property type="match status" value="2"/>
</dbReference>
<reference evidence="13" key="1">
    <citation type="submission" date="2021-09" db="EMBL/GenBank/DDBJ databases">
        <title>Network and meta-omics reveal the key degrader and cooperation patterns in an efficient 1,4-dioxane-degrading microbial community.</title>
        <authorList>
            <person name="Dai C."/>
        </authorList>
    </citation>
    <scope>NUCLEOTIDE SEQUENCE</scope>
    <source>
        <strain evidence="13">ZM13</strain>
    </source>
</reference>
<evidence type="ECO:0000313" key="14">
    <source>
        <dbReference type="Proteomes" id="UP000831684"/>
    </source>
</evidence>
<feature type="domain" description="PLD phosphodiesterase" evidence="12">
    <location>
        <begin position="391"/>
        <end position="418"/>
    </location>
</feature>
<gene>
    <name evidence="13" type="ORF">K9D25_00735</name>
</gene>
<comment type="function">
    <text evidence="1">Could be a virulence factor.</text>
</comment>
<dbReference type="PROSITE" id="PS50035">
    <property type="entry name" value="PLD"/>
    <property type="match status" value="2"/>
</dbReference>
<dbReference type="SUPFAM" id="SSF56024">
    <property type="entry name" value="Phospholipase D/nuclease"/>
    <property type="match status" value="2"/>
</dbReference>
<dbReference type="PANTHER" id="PTHR21248:SF22">
    <property type="entry name" value="PHOSPHOLIPASE D"/>
    <property type="match status" value="1"/>
</dbReference>
<evidence type="ECO:0000256" key="6">
    <source>
        <dbReference type="ARBA" id="ARBA00022525"/>
    </source>
</evidence>
<dbReference type="InterPro" id="IPR025202">
    <property type="entry name" value="PLD-like_dom"/>
</dbReference>
<sequence length="478" mass="51740">MESFWSTYWPHVVLVTSGTVGVVAAIHAAMTKDDVRAAIGWVGVILLSPLIGAFLYLVAGINRIRQSAAGRRRASQERQHRRHERPPAAIALSPSLSAMKRLGDRVSSFTLTTGNAVTLLDSGDDAYPAMLAAIRGAQRHVALSTYIFDNDPVGVEFADALIAAHKRGVAVRVLIDAIGARYSRPSIVGRLKAGGVVTDLFMGNLIGLRLPYANLRSHRKMLIVDGTLGFTGGMNIRAQFTTAHAGDDPARDTHFRIEGPAVEQLLTVFTQDWAFTADEHLDGPAWAEGDHSEPRGPVAVRVVPSGPDRNLACAHSMIMGALTMAQSRVSLCSPYFLPDQQLIGALSVAGRRGVEVDVVIPSANNLKLVDYAMTAQLDQVLAGECRVWRAGGMFDHSKLMAVDGCWAYVGSSNLDPRSLRLNFELDLELYDPAIAAEIEARISAMTAAGSRETLDTLAARPFLKRLRNRAIWLASPYL</sequence>
<protein>
    <recommendedName>
        <fullName evidence="4">Phospholipase D</fullName>
    </recommendedName>
    <alternativeName>
        <fullName evidence="10">Choline phosphatase</fullName>
    </alternativeName>
</protein>
<evidence type="ECO:0000256" key="11">
    <source>
        <dbReference type="SAM" id="Phobius"/>
    </source>
</evidence>
<dbReference type="GO" id="GO:0005886">
    <property type="term" value="C:plasma membrane"/>
    <property type="evidence" value="ECO:0007669"/>
    <property type="project" value="UniProtKB-SubCell"/>
</dbReference>
<feature type="domain" description="PLD phosphodiesterase" evidence="12">
    <location>
        <begin position="213"/>
        <end position="240"/>
    </location>
</feature>
<evidence type="ECO:0000256" key="10">
    <source>
        <dbReference type="ARBA" id="ARBA00029594"/>
    </source>
</evidence>
<evidence type="ECO:0000256" key="2">
    <source>
        <dbReference type="ARBA" id="ARBA00004613"/>
    </source>
</evidence>
<comment type="subcellular location">
    <subcellularLocation>
        <location evidence="3">Cell membrane</location>
        <topology evidence="3">Multi-pass membrane protein</topology>
    </subcellularLocation>
    <subcellularLocation>
        <location evidence="2">Secreted</location>
    </subcellularLocation>
</comment>
<dbReference type="PANTHER" id="PTHR21248">
    <property type="entry name" value="CARDIOLIPIN SYNTHASE"/>
    <property type="match status" value="1"/>
</dbReference>
<accession>A0A9E7D5N8</accession>
<keyword evidence="9 11" id="KW-0472">Membrane</keyword>
<evidence type="ECO:0000256" key="5">
    <source>
        <dbReference type="ARBA" id="ARBA00022475"/>
    </source>
</evidence>
<dbReference type="Pfam" id="PF13396">
    <property type="entry name" value="PLDc_N"/>
    <property type="match status" value="1"/>
</dbReference>
<dbReference type="CDD" id="cd09157">
    <property type="entry name" value="PLDc_CLS_unchar2_1"/>
    <property type="match status" value="1"/>
</dbReference>
<dbReference type="KEGG" id="apol:K9D25_00735"/>
<dbReference type="EMBL" id="CP083239">
    <property type="protein sequence ID" value="UOK71285.1"/>
    <property type="molecule type" value="Genomic_DNA"/>
</dbReference>
<evidence type="ECO:0000256" key="1">
    <source>
        <dbReference type="ARBA" id="ARBA00003145"/>
    </source>
</evidence>
<evidence type="ECO:0000313" key="13">
    <source>
        <dbReference type="EMBL" id="UOK71285.1"/>
    </source>
</evidence>
<proteinExistence type="predicted"/>
<evidence type="ECO:0000256" key="9">
    <source>
        <dbReference type="ARBA" id="ARBA00023136"/>
    </source>
</evidence>
<dbReference type="GO" id="GO:0005576">
    <property type="term" value="C:extracellular region"/>
    <property type="evidence" value="ECO:0007669"/>
    <property type="project" value="UniProtKB-SubCell"/>
</dbReference>
<keyword evidence="7 11" id="KW-0812">Transmembrane</keyword>
<dbReference type="InterPro" id="IPR027379">
    <property type="entry name" value="CLS_N"/>
</dbReference>
<name>A0A9E7D5N8_9HYPH</name>
<feature type="transmembrane region" description="Helical" evidence="11">
    <location>
        <begin position="37"/>
        <end position="59"/>
    </location>
</feature>
<evidence type="ECO:0000256" key="4">
    <source>
        <dbReference type="ARBA" id="ARBA00018392"/>
    </source>
</evidence>
<dbReference type="RefSeq" id="WP_244378290.1">
    <property type="nucleotide sequence ID" value="NZ_CP083239.1"/>
</dbReference>
<evidence type="ECO:0000256" key="8">
    <source>
        <dbReference type="ARBA" id="ARBA00022989"/>
    </source>
</evidence>
<dbReference type="GO" id="GO:0032049">
    <property type="term" value="P:cardiolipin biosynthetic process"/>
    <property type="evidence" value="ECO:0007669"/>
    <property type="project" value="UniProtKB-ARBA"/>
</dbReference>
<organism evidence="13 14">
    <name type="scientific">Ancylobacter polymorphus</name>
    <dbReference type="NCBI Taxonomy" id="223390"/>
    <lineage>
        <taxon>Bacteria</taxon>
        <taxon>Pseudomonadati</taxon>
        <taxon>Pseudomonadota</taxon>
        <taxon>Alphaproteobacteria</taxon>
        <taxon>Hyphomicrobiales</taxon>
        <taxon>Xanthobacteraceae</taxon>
        <taxon>Ancylobacter</taxon>
    </lineage>
</organism>
<evidence type="ECO:0000256" key="3">
    <source>
        <dbReference type="ARBA" id="ARBA00004651"/>
    </source>
</evidence>
<keyword evidence="5" id="KW-1003">Cell membrane</keyword>
<dbReference type="InterPro" id="IPR001736">
    <property type="entry name" value="PLipase_D/transphosphatidylase"/>
</dbReference>
<feature type="transmembrane region" description="Helical" evidence="11">
    <location>
        <begin position="12"/>
        <end position="30"/>
    </location>
</feature>
<dbReference type="Pfam" id="PF13091">
    <property type="entry name" value="PLDc_2"/>
    <property type="match status" value="2"/>
</dbReference>